<reference evidence="15" key="1">
    <citation type="submission" date="2022-10" db="EMBL/GenBank/DDBJ databases">
        <title>Gaoshiqiia sediminis gen. nov., sp. nov., isolated from coastal sediment.</title>
        <authorList>
            <person name="Yu W.X."/>
            <person name="Mu D.S."/>
            <person name="Du J.Z."/>
            <person name="Liang Y.Q."/>
        </authorList>
    </citation>
    <scope>NUCLEOTIDE SEQUENCE</scope>
    <source>
        <strain evidence="15">A06</strain>
    </source>
</reference>
<gene>
    <name evidence="15" type="ORF">N2K84_09730</name>
</gene>
<dbReference type="InterPro" id="IPR011123">
    <property type="entry name" value="Y_Y_Y"/>
</dbReference>
<dbReference type="InterPro" id="IPR001789">
    <property type="entry name" value="Sig_transdc_resp-reg_receiver"/>
</dbReference>
<dbReference type="SMART" id="SM00448">
    <property type="entry name" value="REC"/>
    <property type="match status" value="1"/>
</dbReference>
<keyword evidence="16" id="KW-1185">Reference proteome</keyword>
<feature type="domain" description="HTH araC/xylS-type" evidence="12">
    <location>
        <begin position="1350"/>
        <end position="1449"/>
    </location>
</feature>
<dbReference type="CDD" id="cd00082">
    <property type="entry name" value="HisKA"/>
    <property type="match status" value="1"/>
</dbReference>
<accession>A0AA41YBA8</accession>
<dbReference type="SMART" id="SM00342">
    <property type="entry name" value="HTH_ARAC"/>
    <property type="match status" value="1"/>
</dbReference>
<dbReference type="GO" id="GO:0003700">
    <property type="term" value="F:DNA-binding transcription factor activity"/>
    <property type="evidence" value="ECO:0007669"/>
    <property type="project" value="InterPro"/>
</dbReference>
<feature type="chain" id="PRO_5041356125" description="histidine kinase" evidence="11">
    <location>
        <begin position="27"/>
        <end position="1450"/>
    </location>
</feature>
<dbReference type="Pfam" id="PF02518">
    <property type="entry name" value="HATPase_c"/>
    <property type="match status" value="1"/>
</dbReference>
<dbReference type="InterPro" id="IPR018060">
    <property type="entry name" value="HTH_AraC"/>
</dbReference>
<proteinExistence type="predicted"/>
<protein>
    <recommendedName>
        <fullName evidence="2">histidine kinase</fullName>
        <ecNumber evidence="2">2.7.13.3</ecNumber>
    </recommendedName>
</protein>
<dbReference type="Gene3D" id="3.40.50.2300">
    <property type="match status" value="1"/>
</dbReference>
<keyword evidence="3 9" id="KW-0597">Phosphoprotein</keyword>
<dbReference type="SUPFAM" id="SSF47384">
    <property type="entry name" value="Homodimeric domain of signal transducing histidine kinase"/>
    <property type="match status" value="1"/>
</dbReference>
<dbReference type="FunFam" id="3.30.565.10:FF:000006">
    <property type="entry name" value="Sensor histidine kinase WalK"/>
    <property type="match status" value="1"/>
</dbReference>
<dbReference type="SUPFAM" id="SSF52172">
    <property type="entry name" value="CheY-like"/>
    <property type="match status" value="1"/>
</dbReference>
<dbReference type="SUPFAM" id="SSF46689">
    <property type="entry name" value="Homeodomain-like"/>
    <property type="match status" value="1"/>
</dbReference>
<dbReference type="PROSITE" id="PS00041">
    <property type="entry name" value="HTH_ARAC_FAMILY_1"/>
    <property type="match status" value="1"/>
</dbReference>
<dbReference type="InterPro" id="IPR018062">
    <property type="entry name" value="HTH_AraC-typ_CS"/>
</dbReference>
<dbReference type="Gene3D" id="1.10.10.60">
    <property type="entry name" value="Homeodomain-like"/>
    <property type="match status" value="1"/>
</dbReference>
<comment type="catalytic activity">
    <reaction evidence="1">
        <text>ATP + protein L-histidine = ADP + protein N-phospho-L-histidine.</text>
        <dbReference type="EC" id="2.7.13.3"/>
    </reaction>
</comment>
<dbReference type="GO" id="GO:0043565">
    <property type="term" value="F:sequence-specific DNA binding"/>
    <property type="evidence" value="ECO:0007669"/>
    <property type="project" value="InterPro"/>
</dbReference>
<evidence type="ECO:0000313" key="16">
    <source>
        <dbReference type="Proteomes" id="UP001163821"/>
    </source>
</evidence>
<dbReference type="PROSITE" id="PS50109">
    <property type="entry name" value="HIS_KIN"/>
    <property type="match status" value="1"/>
</dbReference>
<keyword evidence="10" id="KW-0175">Coiled coil</keyword>
<dbReference type="PRINTS" id="PR00344">
    <property type="entry name" value="BCTRLSENSOR"/>
</dbReference>
<dbReference type="InterPro" id="IPR011110">
    <property type="entry name" value="Reg_prop"/>
</dbReference>
<evidence type="ECO:0000259" key="14">
    <source>
        <dbReference type="PROSITE" id="PS50110"/>
    </source>
</evidence>
<dbReference type="SMART" id="SM00387">
    <property type="entry name" value="HATPase_c"/>
    <property type="match status" value="1"/>
</dbReference>
<dbReference type="Gene3D" id="3.30.565.10">
    <property type="entry name" value="Histidine kinase-like ATPase, C-terminal domain"/>
    <property type="match status" value="1"/>
</dbReference>
<keyword evidence="11" id="KW-0732">Signal</keyword>
<dbReference type="CDD" id="cd00075">
    <property type="entry name" value="HATPase"/>
    <property type="match status" value="1"/>
</dbReference>
<dbReference type="RefSeq" id="WP_282591610.1">
    <property type="nucleotide sequence ID" value="NZ_JAPAAF010000011.1"/>
</dbReference>
<evidence type="ECO:0000256" key="6">
    <source>
        <dbReference type="ARBA" id="ARBA00023015"/>
    </source>
</evidence>
<dbReference type="EMBL" id="JAPAAF010000011">
    <property type="protein sequence ID" value="MCW0483008.1"/>
    <property type="molecule type" value="Genomic_DNA"/>
</dbReference>
<evidence type="ECO:0000256" key="1">
    <source>
        <dbReference type="ARBA" id="ARBA00000085"/>
    </source>
</evidence>
<dbReference type="Gene3D" id="2.60.40.10">
    <property type="entry name" value="Immunoglobulins"/>
    <property type="match status" value="1"/>
</dbReference>
<dbReference type="CDD" id="cd00146">
    <property type="entry name" value="PKD"/>
    <property type="match status" value="1"/>
</dbReference>
<keyword evidence="4" id="KW-0808">Transferase</keyword>
<evidence type="ECO:0000256" key="10">
    <source>
        <dbReference type="SAM" id="Coils"/>
    </source>
</evidence>
<keyword evidence="8" id="KW-0804">Transcription</keyword>
<dbReference type="SMART" id="SM00388">
    <property type="entry name" value="HisKA"/>
    <property type="match status" value="1"/>
</dbReference>
<sequence length="1450" mass="165140">MKETVSIRLLTCLMMGLLLTANPAIGAAFQSQYKFQYLTANEGLPQNTVDCILKDKRGFMWFGTWNGLCRYDGYSFKTYKRDTHPDGLHDNFIHALCEDPDGNIWIGTGKGLAHFNFSTDRFDLPGNLEQIFGSMTINHLAYDLHGSLWVGTENYGMWLISRDGGQLVPQKLDDSLFPGRHINCMALAGGNAFVGTESGLAVMDAGQLALNPSFGELVYSLQNINIFCIFIDSKNTIWVGTDVGLYQYEPDITAVYYYSGQVNYPGALDHLTVTAITEDPLGNVIVGTLGGLNYFNPADRTFFQVKGSFFDQENLNNPFVNSLLADEQGNVWIGTDKGGVNQYNIHQKPFASLRHDRANPNSLSHNTINSIYNEGDVLWVGTAGGGLNRITGMGKQVERFYFDANNPASIGSDFVTSIYRDGRKNLWLGTWGAGLFRLVSQKEKTFENFHFDPDSANSLCSEFVSSVIGMGDGQLLVGTLGGLDLFNIDQKSFVHLHERMKVPDPFEVGCLLLDRESHLWIGTRHGLYRLDAAQLKTRDDLVEVASRSYFNNADDTLSLAGNYVISLHEDRQGNVWIGTYGNGFCRYEQNEVGKEIFIRYTEKEGLCNNVVYAIEEDLQGNLWLSTDRGLSKFNPLTEEFQNFFVKDGLLSDQFYWTASDADAEGNLYFGSISGLNYFNASEIDRYEKNVKPVFTEFSVFNNPVNIGQKYHSKVILPLSVTMTERLELSYKDAVFSIEFSALDYFLPEKVRYQYKMEGVDQNWVEVPASRRFANYTNLSGGEYTFRVKASNSDGVWSDEEATLKIVVHPPFWQTAWFRVIFVLAITLLVMAYIRMRVRFLKEQKRKLEKQVKERTEKIEEQKEKLEQQAFRLQKTNQQLEERQRLIEGQKVELELQNTKIAQQRDELIELNEKVNLVNQLRLRFFTNISHEFRTPLTLIIDPLEQLMRNLKEDKNTVNTLKIINRNAQRLLHLINQLIYFRRLETGKMNLRVAKGDLKQFLFQVFESFADLAQHQKIDYRFLAADPPAETWFDAEKLENIFYNLLSNAFKYTPEQGMVSMTVFYAAEGTFAELPAPHVCVEVKDSGPGIEAEHLPFIFERFYQARSEKNTSLKSSGIGLALTLELVQALHGHIQVLSEPGKGSRFLVRLPYLPGQFDEKELDQTVVPAEVNLQGRVDVLLENMVFVNETEQEEADEQKRSKPLVLIVEDNFDLRSFLTQTLKTDYRILGAENGKDGLQMARKYSPDLIISDVMMPLMDGLELCSHLKKDIQTSHIPVILLTAQAMVENWIEGLESGADDYVPKPFNLQVLQARMVNLIESRRRLKKMFSSPQDNAVSDLTTNSVDEEFLSRAYSILEKFHQNPDFSASQFASEMFVSRSLLFKKIKAITDLNITDFINSFKLKKAVVLIRESKQPISDIAFQVGFNDPKYFSRIFKKFYGMSPSEFSSSN</sequence>
<dbReference type="Pfam" id="PF00512">
    <property type="entry name" value="HisKA"/>
    <property type="match status" value="1"/>
</dbReference>
<feature type="modified residue" description="4-aspartylphosphate" evidence="9">
    <location>
        <position position="1251"/>
    </location>
</feature>
<keyword evidence="7" id="KW-0238">DNA-binding</keyword>
<feature type="coiled-coil region" evidence="10">
    <location>
        <begin position="830"/>
        <end position="963"/>
    </location>
</feature>
<dbReference type="Pfam" id="PF00072">
    <property type="entry name" value="Response_reg"/>
    <property type="match status" value="1"/>
</dbReference>
<feature type="signal peptide" evidence="11">
    <location>
        <begin position="1"/>
        <end position="26"/>
    </location>
</feature>
<dbReference type="InterPro" id="IPR004358">
    <property type="entry name" value="Sig_transdc_His_kin-like_C"/>
</dbReference>
<dbReference type="Gene3D" id="2.130.10.10">
    <property type="entry name" value="YVTN repeat-like/Quinoprotein amine dehydrogenase"/>
    <property type="match status" value="2"/>
</dbReference>
<dbReference type="InterPro" id="IPR003661">
    <property type="entry name" value="HisK_dim/P_dom"/>
</dbReference>
<dbReference type="PANTHER" id="PTHR43547:SF2">
    <property type="entry name" value="HYBRID SIGNAL TRANSDUCTION HISTIDINE KINASE C"/>
    <property type="match status" value="1"/>
</dbReference>
<dbReference type="Pfam" id="PF12833">
    <property type="entry name" value="HTH_18"/>
    <property type="match status" value="1"/>
</dbReference>
<dbReference type="PROSITE" id="PS01124">
    <property type="entry name" value="HTH_ARAC_FAMILY_2"/>
    <property type="match status" value="1"/>
</dbReference>
<dbReference type="Pfam" id="PF07495">
    <property type="entry name" value="Y_Y_Y"/>
    <property type="match status" value="1"/>
</dbReference>
<feature type="domain" description="Histidine kinase" evidence="13">
    <location>
        <begin position="927"/>
        <end position="1153"/>
    </location>
</feature>
<evidence type="ECO:0000259" key="13">
    <source>
        <dbReference type="PROSITE" id="PS50109"/>
    </source>
</evidence>
<evidence type="ECO:0000256" key="9">
    <source>
        <dbReference type="PROSITE-ProRule" id="PRU00169"/>
    </source>
</evidence>
<evidence type="ECO:0000256" key="8">
    <source>
        <dbReference type="ARBA" id="ARBA00023163"/>
    </source>
</evidence>
<dbReference type="InterPro" id="IPR009057">
    <property type="entry name" value="Homeodomain-like_sf"/>
</dbReference>
<evidence type="ECO:0000256" key="11">
    <source>
        <dbReference type="SAM" id="SignalP"/>
    </source>
</evidence>
<dbReference type="Pfam" id="PF07494">
    <property type="entry name" value="Reg_prop"/>
    <property type="match status" value="6"/>
</dbReference>
<dbReference type="InterPro" id="IPR011006">
    <property type="entry name" value="CheY-like_superfamily"/>
</dbReference>
<name>A0AA41YBA8_9BACT</name>
<dbReference type="SUPFAM" id="SSF63829">
    <property type="entry name" value="Calcium-dependent phosphotriesterase"/>
    <property type="match status" value="3"/>
</dbReference>
<dbReference type="InterPro" id="IPR005467">
    <property type="entry name" value="His_kinase_dom"/>
</dbReference>
<organism evidence="15 16">
    <name type="scientific">Gaoshiqia sediminis</name>
    <dbReference type="NCBI Taxonomy" id="2986998"/>
    <lineage>
        <taxon>Bacteria</taxon>
        <taxon>Pseudomonadati</taxon>
        <taxon>Bacteroidota</taxon>
        <taxon>Bacteroidia</taxon>
        <taxon>Marinilabiliales</taxon>
        <taxon>Prolixibacteraceae</taxon>
        <taxon>Gaoshiqia</taxon>
    </lineage>
</organism>
<dbReference type="InterPro" id="IPR015943">
    <property type="entry name" value="WD40/YVTN_repeat-like_dom_sf"/>
</dbReference>
<dbReference type="Gene3D" id="1.10.287.130">
    <property type="match status" value="1"/>
</dbReference>
<dbReference type="InterPro" id="IPR013783">
    <property type="entry name" value="Ig-like_fold"/>
</dbReference>
<dbReference type="GO" id="GO:0000155">
    <property type="term" value="F:phosphorelay sensor kinase activity"/>
    <property type="evidence" value="ECO:0007669"/>
    <property type="project" value="InterPro"/>
</dbReference>
<feature type="domain" description="Response regulatory" evidence="14">
    <location>
        <begin position="1203"/>
        <end position="1318"/>
    </location>
</feature>
<evidence type="ECO:0000256" key="4">
    <source>
        <dbReference type="ARBA" id="ARBA00022679"/>
    </source>
</evidence>
<evidence type="ECO:0000259" key="12">
    <source>
        <dbReference type="PROSITE" id="PS01124"/>
    </source>
</evidence>
<evidence type="ECO:0000313" key="15">
    <source>
        <dbReference type="EMBL" id="MCW0483008.1"/>
    </source>
</evidence>
<dbReference type="FunFam" id="3.40.50.2300:FF:000138">
    <property type="entry name" value="Two-component system sensor histidine kinase/response regulator"/>
    <property type="match status" value="1"/>
</dbReference>
<evidence type="ECO:0000256" key="5">
    <source>
        <dbReference type="ARBA" id="ARBA00022777"/>
    </source>
</evidence>
<dbReference type="SUPFAM" id="SSF55874">
    <property type="entry name" value="ATPase domain of HSP90 chaperone/DNA topoisomerase II/histidine kinase"/>
    <property type="match status" value="1"/>
</dbReference>
<dbReference type="EC" id="2.7.13.3" evidence="2"/>
<dbReference type="InterPro" id="IPR036097">
    <property type="entry name" value="HisK_dim/P_sf"/>
</dbReference>
<comment type="caution">
    <text evidence="15">The sequence shown here is derived from an EMBL/GenBank/DDBJ whole genome shotgun (WGS) entry which is preliminary data.</text>
</comment>
<dbReference type="Proteomes" id="UP001163821">
    <property type="component" value="Unassembled WGS sequence"/>
</dbReference>
<dbReference type="FunFam" id="2.60.40.10:FF:000791">
    <property type="entry name" value="Two-component system sensor histidine kinase/response regulator"/>
    <property type="match status" value="1"/>
</dbReference>
<keyword evidence="6" id="KW-0805">Transcription regulation</keyword>
<dbReference type="FunFam" id="1.10.287.130:FF:000045">
    <property type="entry name" value="Two-component system sensor histidine kinase/response regulator"/>
    <property type="match status" value="1"/>
</dbReference>
<dbReference type="InterPro" id="IPR036890">
    <property type="entry name" value="HATPase_C_sf"/>
</dbReference>
<dbReference type="PANTHER" id="PTHR43547">
    <property type="entry name" value="TWO-COMPONENT HISTIDINE KINASE"/>
    <property type="match status" value="1"/>
</dbReference>
<dbReference type="PROSITE" id="PS50110">
    <property type="entry name" value="RESPONSE_REGULATORY"/>
    <property type="match status" value="1"/>
</dbReference>
<evidence type="ECO:0000256" key="3">
    <source>
        <dbReference type="ARBA" id="ARBA00022553"/>
    </source>
</evidence>
<evidence type="ECO:0000256" key="2">
    <source>
        <dbReference type="ARBA" id="ARBA00012438"/>
    </source>
</evidence>
<evidence type="ECO:0000256" key="7">
    <source>
        <dbReference type="ARBA" id="ARBA00023125"/>
    </source>
</evidence>
<dbReference type="InterPro" id="IPR003594">
    <property type="entry name" value="HATPase_dom"/>
</dbReference>
<keyword evidence="5" id="KW-0418">Kinase</keyword>